<evidence type="ECO:0000259" key="8">
    <source>
        <dbReference type="PROSITE" id="PS50119"/>
    </source>
</evidence>
<dbReference type="InterPro" id="IPR003879">
    <property type="entry name" value="Butyrophylin_SPRY"/>
</dbReference>
<dbReference type="Gene3D" id="2.60.120.920">
    <property type="match status" value="1"/>
</dbReference>
<dbReference type="Pfam" id="PF13765">
    <property type="entry name" value="PRY"/>
    <property type="match status" value="1"/>
</dbReference>
<feature type="coiled-coil region" evidence="5">
    <location>
        <begin position="286"/>
        <end position="313"/>
    </location>
</feature>
<dbReference type="InterPro" id="IPR043136">
    <property type="entry name" value="B30.2/SPRY_sf"/>
</dbReference>
<sequence>MAVTESPRSAKPGVGRRRRRRPGLGGRPRRGKQRKETPRRVEASAGHRAEARVTCTSIPVDFHLCLSIRYWSLSGRAMASPIVTKKMKEEVTCAICLLLMAEPVSISCGHSYCRQCIKDFLKNLHQEEPSLNVFSCPHCRAPFRMASVRPNKHLENLIEAIKEMDQEMSCEEHGEFLHLFCEDEGQLICWRCERSPQHKGHDTAVIEDVCQGYKERLQNAQTNLKQLEEECTKQKVLARKQISEWNEKIESQKQKIQSDFQNLQSFLHEEEKSYLWRLERENKQTLQRLMDNEATLKQKSQELKSHILELEKRCQSSAQKLLQDVKETLRRSSAVKLETPEAHSLEVHTVCSVSELYFDMKKMLRRYQVNVTLDPDTAHHELILSEDRRQVTRGCFQENLGNSSRRFTVLPSILGCEGFTSGRQYFEVDVGEGTGWDLGVCLENVHRDIGVIQCPQSGFWAIRLCVKKGYVALTSPLTSLYLREQPLVVGVFLDCDVGVVSFYNMTTGSHIFTFPRASFSDTLRPYFRVYQHSPLFLPPPDK</sequence>
<feature type="coiled-coil region" evidence="5">
    <location>
        <begin position="210"/>
        <end position="255"/>
    </location>
</feature>
<dbReference type="InterPro" id="IPR050143">
    <property type="entry name" value="TRIM/RBCC"/>
</dbReference>
<dbReference type="Pfam" id="PF15227">
    <property type="entry name" value="zf-C3HC4_4"/>
    <property type="match status" value="1"/>
</dbReference>
<dbReference type="CDD" id="cd19761">
    <property type="entry name" value="Bbox2_TRIM5-like"/>
    <property type="match status" value="1"/>
</dbReference>
<dbReference type="PROSITE" id="PS50188">
    <property type="entry name" value="B302_SPRY"/>
    <property type="match status" value="1"/>
</dbReference>
<keyword evidence="2 4" id="KW-0863">Zinc-finger</keyword>
<evidence type="ECO:0000256" key="1">
    <source>
        <dbReference type="ARBA" id="ARBA00022723"/>
    </source>
</evidence>
<reference evidence="10" key="2">
    <citation type="submission" date="2025-08" db="UniProtKB">
        <authorList>
            <consortium name="Ensembl"/>
        </authorList>
    </citation>
    <scope>IDENTIFICATION</scope>
    <source>
        <strain evidence="10">breed Abyssinian</strain>
    </source>
</reference>
<dbReference type="SUPFAM" id="SSF49899">
    <property type="entry name" value="Concanavalin A-like lectins/glucanases"/>
    <property type="match status" value="1"/>
</dbReference>
<dbReference type="SMART" id="SM00449">
    <property type="entry name" value="SPRY"/>
    <property type="match status" value="1"/>
</dbReference>
<dbReference type="InterPro" id="IPR001870">
    <property type="entry name" value="B30.2/SPRY"/>
</dbReference>
<dbReference type="Gene3D" id="3.30.40.10">
    <property type="entry name" value="Zinc/RING finger domain, C3HC4 (zinc finger)"/>
    <property type="match status" value="1"/>
</dbReference>
<dbReference type="PROSITE" id="PS50089">
    <property type="entry name" value="ZF_RING_2"/>
    <property type="match status" value="1"/>
</dbReference>
<dbReference type="Gene3D" id="3.30.160.60">
    <property type="entry name" value="Classic Zinc Finger"/>
    <property type="match status" value="1"/>
</dbReference>
<dbReference type="SMART" id="SM00589">
    <property type="entry name" value="PRY"/>
    <property type="match status" value="1"/>
</dbReference>
<evidence type="ECO:0000256" key="2">
    <source>
        <dbReference type="ARBA" id="ARBA00022771"/>
    </source>
</evidence>
<dbReference type="InterPro" id="IPR003877">
    <property type="entry name" value="SPRY_dom"/>
</dbReference>
<dbReference type="Pfam" id="PF00622">
    <property type="entry name" value="SPRY"/>
    <property type="match status" value="1"/>
</dbReference>
<dbReference type="PRINTS" id="PR01407">
    <property type="entry name" value="BUTYPHLNCDUF"/>
</dbReference>
<dbReference type="PROSITE" id="PS00518">
    <property type="entry name" value="ZF_RING_1"/>
    <property type="match status" value="1"/>
</dbReference>
<reference evidence="10" key="3">
    <citation type="submission" date="2025-09" db="UniProtKB">
        <authorList>
            <consortium name="Ensembl"/>
        </authorList>
    </citation>
    <scope>IDENTIFICATION</scope>
    <source>
        <strain evidence="10">breed Abyssinian</strain>
    </source>
</reference>
<dbReference type="CDD" id="cd15815">
    <property type="entry name" value="SPRY_PRY_TRIM38"/>
    <property type="match status" value="1"/>
</dbReference>
<keyword evidence="5" id="KW-0175">Coiled coil</keyword>
<dbReference type="Pfam" id="PF00643">
    <property type="entry name" value="zf-B_box"/>
    <property type="match status" value="1"/>
</dbReference>
<dbReference type="InterPro" id="IPR001841">
    <property type="entry name" value="Znf_RING"/>
</dbReference>
<evidence type="ECO:0000313" key="11">
    <source>
        <dbReference type="Proteomes" id="UP000823872"/>
    </source>
</evidence>
<dbReference type="CDD" id="cd16600">
    <property type="entry name" value="RING-HC_TRIM38_C-IV"/>
    <property type="match status" value="1"/>
</dbReference>
<feature type="domain" description="B box-type" evidence="8">
    <location>
        <begin position="165"/>
        <end position="206"/>
    </location>
</feature>
<feature type="compositionally biased region" description="Basic residues" evidence="6">
    <location>
        <begin position="14"/>
        <end position="33"/>
    </location>
</feature>
<protein>
    <recommendedName>
        <fullName evidence="12">Tripartite motif containing 38</fullName>
    </recommendedName>
</protein>
<accession>A0ABI7YD91</accession>
<gene>
    <name evidence="10" type="primary">CXorf38</name>
</gene>
<dbReference type="SMART" id="SM00184">
    <property type="entry name" value="RING"/>
    <property type="match status" value="1"/>
</dbReference>
<dbReference type="InterPro" id="IPR013083">
    <property type="entry name" value="Znf_RING/FYVE/PHD"/>
</dbReference>
<feature type="domain" description="RING-type" evidence="7">
    <location>
        <begin position="93"/>
        <end position="140"/>
    </location>
</feature>
<dbReference type="PROSITE" id="PS50119">
    <property type="entry name" value="ZF_BBOX"/>
    <property type="match status" value="1"/>
</dbReference>
<evidence type="ECO:0000256" key="5">
    <source>
        <dbReference type="SAM" id="Coils"/>
    </source>
</evidence>
<dbReference type="InterPro" id="IPR006574">
    <property type="entry name" value="PRY"/>
</dbReference>
<dbReference type="SUPFAM" id="SSF57850">
    <property type="entry name" value="RING/U-box"/>
    <property type="match status" value="1"/>
</dbReference>
<dbReference type="SUPFAM" id="SSF57845">
    <property type="entry name" value="B-box zinc-binding domain"/>
    <property type="match status" value="1"/>
</dbReference>
<feature type="compositionally biased region" description="Basic and acidic residues" evidence="6">
    <location>
        <begin position="34"/>
        <end position="46"/>
    </location>
</feature>
<dbReference type="SMART" id="SM00336">
    <property type="entry name" value="BBOX"/>
    <property type="match status" value="1"/>
</dbReference>
<dbReference type="Proteomes" id="UP000823872">
    <property type="component" value="Chromosome B2"/>
</dbReference>
<evidence type="ECO:0000256" key="6">
    <source>
        <dbReference type="SAM" id="MobiDB-lite"/>
    </source>
</evidence>
<organism evidence="10 11">
    <name type="scientific">Felis catus</name>
    <name type="common">Cat</name>
    <name type="synonym">Felis silvestris catus</name>
    <dbReference type="NCBI Taxonomy" id="9685"/>
    <lineage>
        <taxon>Eukaryota</taxon>
        <taxon>Metazoa</taxon>
        <taxon>Chordata</taxon>
        <taxon>Craniata</taxon>
        <taxon>Vertebrata</taxon>
        <taxon>Euteleostomi</taxon>
        <taxon>Mammalia</taxon>
        <taxon>Eutheria</taxon>
        <taxon>Laurasiatheria</taxon>
        <taxon>Carnivora</taxon>
        <taxon>Feliformia</taxon>
        <taxon>Felidae</taxon>
        <taxon>Felinae</taxon>
        <taxon>Felis</taxon>
    </lineage>
</organism>
<evidence type="ECO:0000259" key="9">
    <source>
        <dbReference type="PROSITE" id="PS50188"/>
    </source>
</evidence>
<name>A0ABI7YD91_FELCA</name>
<evidence type="ECO:0000256" key="4">
    <source>
        <dbReference type="PROSITE-ProRule" id="PRU00024"/>
    </source>
</evidence>
<feature type="region of interest" description="Disordered" evidence="6">
    <location>
        <begin position="1"/>
        <end position="46"/>
    </location>
</feature>
<dbReference type="PANTHER" id="PTHR24103">
    <property type="entry name" value="E3 UBIQUITIN-PROTEIN LIGASE TRIM"/>
    <property type="match status" value="1"/>
</dbReference>
<dbReference type="GeneTree" id="ENSGT00940000160468"/>
<dbReference type="Ensembl" id="ENSFCTT00005045843.1">
    <property type="protein sequence ID" value="ENSFCTP00005032774.1"/>
    <property type="gene ID" value="ENSFCTG00005016019.1"/>
</dbReference>
<feature type="domain" description="B30.2/SPRY" evidence="9">
    <location>
        <begin position="351"/>
        <end position="542"/>
    </location>
</feature>
<dbReference type="InterPro" id="IPR000315">
    <property type="entry name" value="Znf_B-box"/>
</dbReference>
<keyword evidence="1" id="KW-0479">Metal-binding</keyword>
<keyword evidence="11" id="KW-1185">Reference proteome</keyword>
<dbReference type="InterPro" id="IPR013320">
    <property type="entry name" value="ConA-like_dom_sf"/>
</dbReference>
<evidence type="ECO:0008006" key="12">
    <source>
        <dbReference type="Google" id="ProtNLM"/>
    </source>
</evidence>
<dbReference type="InterPro" id="IPR035790">
    <property type="entry name" value="SPRY/PRY_TRIM38"/>
</dbReference>
<proteinExistence type="predicted"/>
<reference evidence="10 11" key="1">
    <citation type="submission" date="2021-02" db="EMBL/GenBank/DDBJ databases">
        <title>Safari Cat Assemblies.</title>
        <authorList>
            <person name="Bredemeyer K.R."/>
            <person name="Murphy W.J."/>
        </authorList>
    </citation>
    <scope>NUCLEOTIDE SEQUENCE [LARGE SCALE GENOMIC DNA]</scope>
</reference>
<evidence type="ECO:0000256" key="3">
    <source>
        <dbReference type="ARBA" id="ARBA00022833"/>
    </source>
</evidence>
<evidence type="ECO:0000313" key="10">
    <source>
        <dbReference type="Ensembl" id="ENSFCTP00005032774.1"/>
    </source>
</evidence>
<dbReference type="InterPro" id="IPR017907">
    <property type="entry name" value="Znf_RING_CS"/>
</dbReference>
<keyword evidence="3" id="KW-0862">Zinc</keyword>
<evidence type="ECO:0000259" key="7">
    <source>
        <dbReference type="PROSITE" id="PS50089"/>
    </source>
</evidence>